<dbReference type="PaxDb" id="65489-OBART04G03070.1"/>
<dbReference type="InterPro" id="IPR044861">
    <property type="entry name" value="IPNS-like_FE2OG_OXY"/>
</dbReference>
<accession>A0A0D3FSQ2</accession>
<dbReference type="STRING" id="65489.A0A0D3FSQ2"/>
<sequence>MSLEVGSPMIISNDKFRSVEHRVVAQSSRPRVSIACFPNNLASTRMFGLIKELLSDDSPALYRETLVKDYVEHYYSIGLGPKKAINDFRL</sequence>
<dbReference type="Gramene" id="OBART04G03070.1">
    <property type="protein sequence ID" value="OBART04G03070.1"/>
    <property type="gene ID" value="OBART04G03070"/>
</dbReference>
<dbReference type="InterPro" id="IPR027443">
    <property type="entry name" value="IPNS-like_sf"/>
</dbReference>
<reference evidence="2" key="2">
    <citation type="submission" date="2015-03" db="UniProtKB">
        <authorList>
            <consortium name="EnsemblPlants"/>
        </authorList>
    </citation>
    <scope>IDENTIFICATION</scope>
</reference>
<dbReference type="SUPFAM" id="SSF51197">
    <property type="entry name" value="Clavaminate synthase-like"/>
    <property type="match status" value="1"/>
</dbReference>
<feature type="domain" description="Isopenicillin N synthase-like Fe(2+) 2OG dioxygenase" evidence="1">
    <location>
        <begin position="5"/>
        <end position="37"/>
    </location>
</feature>
<dbReference type="EnsemblPlants" id="OBART04G03070.1">
    <property type="protein sequence ID" value="OBART04G03070.1"/>
    <property type="gene ID" value="OBART04G03070"/>
</dbReference>
<dbReference type="eggNOG" id="KOG0143">
    <property type="taxonomic scope" value="Eukaryota"/>
</dbReference>
<dbReference type="AlphaFoldDB" id="A0A0D3FSQ2"/>
<dbReference type="Gene3D" id="2.60.120.330">
    <property type="entry name" value="B-lactam Antibiotic, Isopenicillin N Synthase, Chain"/>
    <property type="match status" value="1"/>
</dbReference>
<name>A0A0D3FSQ2_9ORYZ</name>
<reference evidence="2" key="1">
    <citation type="journal article" date="2009" name="Rice">
        <title>De Novo Next Generation Sequencing of Plant Genomes.</title>
        <authorList>
            <person name="Rounsley S."/>
            <person name="Marri P.R."/>
            <person name="Yu Y."/>
            <person name="He R."/>
            <person name="Sisneros N."/>
            <person name="Goicoechea J.L."/>
            <person name="Lee S.J."/>
            <person name="Angelova A."/>
            <person name="Kudrna D."/>
            <person name="Luo M."/>
            <person name="Affourtit J."/>
            <person name="Desany B."/>
            <person name="Knight J."/>
            <person name="Niazi F."/>
            <person name="Egholm M."/>
            <person name="Wing R.A."/>
        </authorList>
    </citation>
    <scope>NUCLEOTIDE SEQUENCE [LARGE SCALE GENOMIC DNA]</scope>
    <source>
        <strain evidence="2">cv. IRGC 105608</strain>
    </source>
</reference>
<evidence type="ECO:0000313" key="2">
    <source>
        <dbReference type="EnsemblPlants" id="OBART04G03070.1"/>
    </source>
</evidence>
<proteinExistence type="predicted"/>
<evidence type="ECO:0000259" key="1">
    <source>
        <dbReference type="Pfam" id="PF03171"/>
    </source>
</evidence>
<evidence type="ECO:0000313" key="3">
    <source>
        <dbReference type="Proteomes" id="UP000026960"/>
    </source>
</evidence>
<dbReference type="Pfam" id="PF03171">
    <property type="entry name" value="2OG-FeII_Oxy"/>
    <property type="match status" value="1"/>
</dbReference>
<keyword evidence="3" id="KW-1185">Reference proteome</keyword>
<organism evidence="2">
    <name type="scientific">Oryza barthii</name>
    <dbReference type="NCBI Taxonomy" id="65489"/>
    <lineage>
        <taxon>Eukaryota</taxon>
        <taxon>Viridiplantae</taxon>
        <taxon>Streptophyta</taxon>
        <taxon>Embryophyta</taxon>
        <taxon>Tracheophyta</taxon>
        <taxon>Spermatophyta</taxon>
        <taxon>Magnoliopsida</taxon>
        <taxon>Liliopsida</taxon>
        <taxon>Poales</taxon>
        <taxon>Poaceae</taxon>
        <taxon>BOP clade</taxon>
        <taxon>Oryzoideae</taxon>
        <taxon>Oryzeae</taxon>
        <taxon>Oryzinae</taxon>
        <taxon>Oryza</taxon>
    </lineage>
</organism>
<dbReference type="HOGENOM" id="CLU_010119_13_0_1"/>
<protein>
    <recommendedName>
        <fullName evidence="1">Isopenicillin N synthase-like Fe(2+) 2OG dioxygenase domain-containing protein</fullName>
    </recommendedName>
</protein>
<dbReference type="Proteomes" id="UP000026960">
    <property type="component" value="Chromosome 4"/>
</dbReference>